<accession>A0ABP1NU65</accession>
<dbReference type="SUPFAM" id="SSF48508">
    <property type="entry name" value="Nuclear receptor ligand-binding domain"/>
    <property type="match status" value="1"/>
</dbReference>
<keyword evidence="5" id="KW-1185">Reference proteome</keyword>
<sequence>MNAAAVQEERGPRVRRNTVAAVARVFRHATLSPPSPVPRQFYRDSRYTGGDAIRYEIAGQIFLATVQAARRHREFSMLDPEEQNRILRRGWAAAFVLRAAIWPVDLTNFRNAQQRDTARLAISAARATISNLRPDRIEFSILETLLLCRPELAETTNGFRLTSRATDTAVGTLVRHLAGRTESSARMVKLMLVLPILTASCPRELASDLFAPVIGDIDLERMIASVR</sequence>
<gene>
    <name evidence="4" type="ORF">XYLVIOL_LOCUS5741</name>
</gene>
<evidence type="ECO:0000256" key="3">
    <source>
        <dbReference type="ARBA" id="ARBA00023170"/>
    </source>
</evidence>
<reference evidence="4 5" key="1">
    <citation type="submission" date="2024-08" db="EMBL/GenBank/DDBJ databases">
        <authorList>
            <person name="Will J Nash"/>
            <person name="Angela Man"/>
            <person name="Seanna McTaggart"/>
            <person name="Kendall Baker"/>
            <person name="Tom Barker"/>
            <person name="Leah Catchpole"/>
            <person name="Alex Durrant"/>
            <person name="Karim Gharbi"/>
            <person name="Naomi Irish"/>
            <person name="Gemy Kaithakottil"/>
            <person name="Debby Ku"/>
            <person name="Aaliyah Providence"/>
            <person name="Felix Shaw"/>
            <person name="David Swarbreck"/>
            <person name="Chris Watkins"/>
            <person name="Ann M. McCartney"/>
            <person name="Giulio Formenti"/>
            <person name="Alice Mouton"/>
            <person name="Noel Vella"/>
            <person name="Bjorn M von Reumont"/>
            <person name="Adriana Vella"/>
            <person name="Wilfried Haerty"/>
        </authorList>
    </citation>
    <scope>NUCLEOTIDE SEQUENCE [LARGE SCALE GENOMIC DNA]</scope>
</reference>
<evidence type="ECO:0000256" key="2">
    <source>
        <dbReference type="ARBA" id="ARBA00023163"/>
    </source>
</evidence>
<evidence type="ECO:0000313" key="4">
    <source>
        <dbReference type="EMBL" id="CAL7942825.1"/>
    </source>
</evidence>
<keyword evidence="1" id="KW-0805">Transcription regulation</keyword>
<comment type="caution">
    <text evidence="4">The sequence shown here is derived from an EMBL/GenBank/DDBJ whole genome shotgun (WGS) entry which is preliminary data.</text>
</comment>
<keyword evidence="2" id="KW-0804">Transcription</keyword>
<proteinExistence type="predicted"/>
<dbReference type="Gene3D" id="1.10.565.10">
    <property type="entry name" value="Retinoid X Receptor"/>
    <property type="match status" value="1"/>
</dbReference>
<dbReference type="PANTHER" id="PTHR24083">
    <property type="entry name" value="NUCLEAR HORMONE RECEPTOR"/>
    <property type="match status" value="1"/>
</dbReference>
<evidence type="ECO:0000256" key="1">
    <source>
        <dbReference type="ARBA" id="ARBA00023015"/>
    </source>
</evidence>
<name>A0ABP1NU65_XYLVO</name>
<organism evidence="4 5">
    <name type="scientific">Xylocopa violacea</name>
    <name type="common">Violet carpenter bee</name>
    <name type="synonym">Apis violacea</name>
    <dbReference type="NCBI Taxonomy" id="135666"/>
    <lineage>
        <taxon>Eukaryota</taxon>
        <taxon>Metazoa</taxon>
        <taxon>Ecdysozoa</taxon>
        <taxon>Arthropoda</taxon>
        <taxon>Hexapoda</taxon>
        <taxon>Insecta</taxon>
        <taxon>Pterygota</taxon>
        <taxon>Neoptera</taxon>
        <taxon>Endopterygota</taxon>
        <taxon>Hymenoptera</taxon>
        <taxon>Apocrita</taxon>
        <taxon>Aculeata</taxon>
        <taxon>Apoidea</taxon>
        <taxon>Anthophila</taxon>
        <taxon>Apidae</taxon>
        <taxon>Xylocopa</taxon>
        <taxon>Xylocopa</taxon>
    </lineage>
</organism>
<keyword evidence="3" id="KW-0675">Receptor</keyword>
<dbReference type="InterPro" id="IPR050274">
    <property type="entry name" value="Nuclear_hormone_rcpt_NR2"/>
</dbReference>
<protein>
    <submittedName>
        <fullName evidence="4">Uncharacterized protein</fullName>
    </submittedName>
</protein>
<dbReference type="EMBL" id="CAXAJV020001293">
    <property type="protein sequence ID" value="CAL7942825.1"/>
    <property type="molecule type" value="Genomic_DNA"/>
</dbReference>
<evidence type="ECO:0000313" key="5">
    <source>
        <dbReference type="Proteomes" id="UP001642520"/>
    </source>
</evidence>
<dbReference type="Proteomes" id="UP001642520">
    <property type="component" value="Unassembled WGS sequence"/>
</dbReference>
<dbReference type="InterPro" id="IPR035500">
    <property type="entry name" value="NHR-like_dom_sf"/>
</dbReference>